<evidence type="ECO:0000313" key="2">
    <source>
        <dbReference type="EMBL" id="EAU68475.1"/>
    </source>
</evidence>
<proteinExistence type="predicted"/>
<evidence type="ECO:0000256" key="1">
    <source>
        <dbReference type="SAM" id="MobiDB-lite"/>
    </source>
</evidence>
<reference evidence="2 3" key="1">
    <citation type="submission" date="2006-04" db="EMBL/GenBank/DDBJ databases">
        <authorList>
            <person name="Nierman W.C."/>
        </authorList>
    </citation>
    <scope>NUCLEOTIDE SEQUENCE [LARGE SCALE GENOMIC DNA]</scope>
    <source>
        <strain evidence="2 3">DW4/3-1</strain>
    </source>
</reference>
<gene>
    <name evidence="2" type="ORF">STIAU_3351</name>
</gene>
<comment type="caution">
    <text evidence="2">The sequence shown here is derived from an EMBL/GenBank/DDBJ whole genome shotgun (WGS) entry which is preliminary data.</text>
</comment>
<feature type="region of interest" description="Disordered" evidence="1">
    <location>
        <begin position="38"/>
        <end position="59"/>
    </location>
</feature>
<dbReference type="Proteomes" id="UP000032702">
    <property type="component" value="Unassembled WGS sequence"/>
</dbReference>
<accession>Q099J7</accession>
<sequence>MMSPTGTWLNGMPSCCSCSTPGESCDILHSTSGAGPTAGIEPVSITARPPRRSSTRPSFWVNSQRGHPYLLSMKRMSAMGAVSVLSAGLLAGGQAFAAENEELFLRTPQAAFSGRVTAHGFTGPTFQLYRSPSQIRGRVNGQPVSLALAGEQVSGLVGSLPVRMRVHRQGEQVTFSGTFAGRFTQLAWDAQKLTGTLGRCGYELRFVQDHYEGERSCGGLIEAPVVLEVPEALAREGDVQVAAVLALVLGV</sequence>
<protein>
    <submittedName>
        <fullName evidence="2">Uncharacterized protein</fullName>
    </submittedName>
</protein>
<organism evidence="2 3">
    <name type="scientific">Stigmatella aurantiaca (strain DW4/3-1)</name>
    <dbReference type="NCBI Taxonomy" id="378806"/>
    <lineage>
        <taxon>Bacteria</taxon>
        <taxon>Pseudomonadati</taxon>
        <taxon>Myxococcota</taxon>
        <taxon>Myxococcia</taxon>
        <taxon>Myxococcales</taxon>
        <taxon>Cystobacterineae</taxon>
        <taxon>Archangiaceae</taxon>
        <taxon>Stigmatella</taxon>
    </lineage>
</organism>
<dbReference type="EMBL" id="AAMD01000017">
    <property type="protein sequence ID" value="EAU68475.1"/>
    <property type="molecule type" value="Genomic_DNA"/>
</dbReference>
<name>Q099J7_STIAD</name>
<dbReference type="AlphaFoldDB" id="Q099J7"/>
<evidence type="ECO:0000313" key="3">
    <source>
        <dbReference type="Proteomes" id="UP000032702"/>
    </source>
</evidence>